<reference evidence="7 8" key="1">
    <citation type="journal article" date="2020" name="Biotechnol. Biofuels">
        <title>New insights from the biogas microbiome by comprehensive genome-resolved metagenomics of nearly 1600 species originating from multiple anaerobic digesters.</title>
        <authorList>
            <person name="Campanaro S."/>
            <person name="Treu L."/>
            <person name="Rodriguez-R L.M."/>
            <person name="Kovalovszki A."/>
            <person name="Ziels R.M."/>
            <person name="Maus I."/>
            <person name="Zhu X."/>
            <person name="Kougias P.G."/>
            <person name="Basile A."/>
            <person name="Luo G."/>
            <person name="Schluter A."/>
            <person name="Konstantinidis K.T."/>
            <person name="Angelidaki I."/>
        </authorList>
    </citation>
    <scope>NUCLEOTIDE SEQUENCE [LARGE SCALE GENOMIC DNA]</scope>
    <source>
        <strain evidence="7">AS27yjCOA_157</strain>
    </source>
</reference>
<evidence type="ECO:0000313" key="8">
    <source>
        <dbReference type="Proteomes" id="UP000544742"/>
    </source>
</evidence>
<comment type="caution">
    <text evidence="7">The sequence shown here is derived from an EMBL/GenBank/DDBJ whole genome shotgun (WGS) entry which is preliminary data.</text>
</comment>
<gene>
    <name evidence="6" type="primary">rnp1</name>
    <name evidence="7" type="ORF">GX426_09590</name>
</gene>
<dbReference type="GO" id="GO:0001682">
    <property type="term" value="P:tRNA 5'-leader removal"/>
    <property type="evidence" value="ECO:0007669"/>
    <property type="project" value="UniProtKB-UniRule"/>
</dbReference>
<evidence type="ECO:0000256" key="3">
    <source>
        <dbReference type="ARBA" id="ARBA00022722"/>
    </source>
</evidence>
<dbReference type="GO" id="GO:0005737">
    <property type="term" value="C:cytoplasm"/>
    <property type="evidence" value="ECO:0007669"/>
    <property type="project" value="UniProtKB-SubCell"/>
</dbReference>
<dbReference type="SMART" id="SM00538">
    <property type="entry name" value="POP4"/>
    <property type="match status" value="1"/>
</dbReference>
<evidence type="ECO:0000256" key="4">
    <source>
        <dbReference type="ARBA" id="ARBA00022759"/>
    </source>
</evidence>
<evidence type="ECO:0000256" key="6">
    <source>
        <dbReference type="HAMAP-Rule" id="MF_00754"/>
    </source>
</evidence>
<dbReference type="RefSeq" id="WP_276620635.1">
    <property type="nucleotide sequence ID" value="NZ_JALOBV010000049.1"/>
</dbReference>
<comment type="subcellular location">
    <subcellularLocation>
        <location evidence="6">Cytoplasm</location>
    </subcellularLocation>
</comment>
<dbReference type="InterPro" id="IPR036980">
    <property type="entry name" value="RNase_P/MRP_Rpp29_sf"/>
</dbReference>
<keyword evidence="4 6" id="KW-0255">Endonuclease</keyword>
<comment type="similarity">
    <text evidence="6">Belongs to the eukaryotic/archaeal RNase P protein component 1 family.</text>
</comment>
<dbReference type="InterPro" id="IPR002730">
    <property type="entry name" value="Rpp29/RNP1"/>
</dbReference>
<dbReference type="HAMAP" id="MF_00754">
    <property type="entry name" value="RNase_P_1"/>
    <property type="match status" value="1"/>
</dbReference>
<evidence type="ECO:0000313" key="7">
    <source>
        <dbReference type="EMBL" id="NLJ23342.1"/>
    </source>
</evidence>
<dbReference type="Pfam" id="PF01868">
    <property type="entry name" value="RNase_P-MRP_p29"/>
    <property type="match status" value="1"/>
</dbReference>
<comment type="function">
    <text evidence="6">Part of ribonuclease P, a protein complex that generates mature tRNA molecules by cleaving their 5'-ends.</text>
</comment>
<dbReference type="EC" id="3.1.26.5" evidence="6"/>
<dbReference type="EMBL" id="JAAYUN010000167">
    <property type="protein sequence ID" value="NLJ23342.1"/>
    <property type="molecule type" value="Genomic_DNA"/>
</dbReference>
<keyword evidence="5 6" id="KW-0378">Hydrolase</keyword>
<dbReference type="InterPro" id="IPR023534">
    <property type="entry name" value="Rof/RNase_P-like"/>
</dbReference>
<evidence type="ECO:0000256" key="5">
    <source>
        <dbReference type="ARBA" id="ARBA00022801"/>
    </source>
</evidence>
<dbReference type="AlphaFoldDB" id="A0A7K4AK66"/>
<dbReference type="Proteomes" id="UP000544742">
    <property type="component" value="Unassembled WGS sequence"/>
</dbReference>
<proteinExistence type="inferred from homology"/>
<dbReference type="SUPFAM" id="SSF101744">
    <property type="entry name" value="Rof/RNase P subunit-like"/>
    <property type="match status" value="1"/>
</dbReference>
<protein>
    <recommendedName>
        <fullName evidence="6">Ribonuclease P protein component 1</fullName>
        <shortName evidence="6">RNase P component 1</shortName>
        <ecNumber evidence="6">3.1.26.5</ecNumber>
    </recommendedName>
    <alternativeName>
        <fullName evidence="6">Rpp29</fullName>
    </alternativeName>
</protein>
<organism evidence="7 8">
    <name type="scientific">Methanothrix soehngenii</name>
    <name type="common">Methanosaeta concilii</name>
    <dbReference type="NCBI Taxonomy" id="2223"/>
    <lineage>
        <taxon>Archaea</taxon>
        <taxon>Methanobacteriati</taxon>
        <taxon>Methanobacteriota</taxon>
        <taxon>Stenosarchaea group</taxon>
        <taxon>Methanomicrobia</taxon>
        <taxon>Methanotrichales</taxon>
        <taxon>Methanotrichaceae</taxon>
        <taxon>Methanothrix</taxon>
    </lineage>
</organism>
<dbReference type="GO" id="GO:0003723">
    <property type="term" value="F:RNA binding"/>
    <property type="evidence" value="ECO:0007669"/>
    <property type="project" value="InterPro"/>
</dbReference>
<sequence>MKLNPTNLARHELIGLNVQVESNSEPGIVGLRGRIVDETRNTFLLETERKVLRIPKKNASLTITLPDGQRARVAGSVLISQPENRISKRMQRTRWKL</sequence>
<dbReference type="InterPro" id="IPR023538">
    <property type="entry name" value="RNP1"/>
</dbReference>
<dbReference type="GO" id="GO:0030677">
    <property type="term" value="C:ribonuclease P complex"/>
    <property type="evidence" value="ECO:0007669"/>
    <property type="project" value="UniProtKB-UniRule"/>
</dbReference>
<name>A0A7K4AK66_METSH</name>
<keyword evidence="1 6" id="KW-0963">Cytoplasm</keyword>
<dbReference type="GO" id="GO:0004526">
    <property type="term" value="F:ribonuclease P activity"/>
    <property type="evidence" value="ECO:0007669"/>
    <property type="project" value="UniProtKB-UniRule"/>
</dbReference>
<evidence type="ECO:0000256" key="2">
    <source>
        <dbReference type="ARBA" id="ARBA00022694"/>
    </source>
</evidence>
<comment type="subunit">
    <text evidence="6">Consists of a catalytic RNA component and at least 4-5 protein subunits.</text>
</comment>
<keyword evidence="2 6" id="KW-0819">tRNA processing</keyword>
<comment type="catalytic activity">
    <reaction evidence="6">
        <text>Endonucleolytic cleavage of RNA, removing 5'-extranucleotides from tRNA precursor.</text>
        <dbReference type="EC" id="3.1.26.5"/>
    </reaction>
</comment>
<evidence type="ECO:0000256" key="1">
    <source>
        <dbReference type="ARBA" id="ARBA00022490"/>
    </source>
</evidence>
<accession>A0A7K4AK66</accession>
<dbReference type="Gene3D" id="2.30.30.210">
    <property type="entry name" value="Ribonuclease P/MRP, subunit p29"/>
    <property type="match status" value="1"/>
</dbReference>
<keyword evidence="3 6" id="KW-0540">Nuclease</keyword>